<dbReference type="KEGG" id="pzh:CX676_19595"/>
<accession>A0A2H5F4Q4</accession>
<dbReference type="Pfam" id="PF00069">
    <property type="entry name" value="Pkinase"/>
    <property type="match status" value="1"/>
</dbReference>
<dbReference type="AlphaFoldDB" id="A0A2H5F4Q4"/>
<keyword evidence="1" id="KW-0808">Transferase</keyword>
<dbReference type="InterPro" id="IPR011009">
    <property type="entry name" value="Kinase-like_dom_sf"/>
</dbReference>
<keyword evidence="6" id="KW-1133">Transmembrane helix</keyword>
<keyword evidence="8" id="KW-0614">Plasmid</keyword>
<dbReference type="InterPro" id="IPR017441">
    <property type="entry name" value="Protein_kinase_ATP_BS"/>
</dbReference>
<dbReference type="Gene3D" id="3.40.1520.20">
    <property type="match status" value="1"/>
</dbReference>
<dbReference type="Gene3D" id="1.10.510.10">
    <property type="entry name" value="Transferase(Phosphotransferase) domain 1"/>
    <property type="match status" value="1"/>
</dbReference>
<keyword evidence="2 5" id="KW-0547">Nucleotide-binding</keyword>
<keyword evidence="3 8" id="KW-0418">Kinase</keyword>
<protein>
    <submittedName>
        <fullName evidence="8">Serine/threonine protein kinase</fullName>
    </submittedName>
</protein>
<dbReference type="GO" id="GO:0004674">
    <property type="term" value="F:protein serine/threonine kinase activity"/>
    <property type="evidence" value="ECO:0007669"/>
    <property type="project" value="UniProtKB-KW"/>
</dbReference>
<dbReference type="SUPFAM" id="SSF56112">
    <property type="entry name" value="Protein kinase-like (PK-like)"/>
    <property type="match status" value="1"/>
</dbReference>
<proteinExistence type="predicted"/>
<feature type="domain" description="Protein kinase" evidence="7">
    <location>
        <begin position="20"/>
        <end position="275"/>
    </location>
</feature>
<geneLocation type="plasmid" evidence="9">
    <name>ppz01</name>
</geneLocation>
<dbReference type="EMBL" id="CP025431">
    <property type="protein sequence ID" value="AUH66517.1"/>
    <property type="molecule type" value="Genomic_DNA"/>
</dbReference>
<evidence type="ECO:0000256" key="2">
    <source>
        <dbReference type="ARBA" id="ARBA00022741"/>
    </source>
</evidence>
<dbReference type="PROSITE" id="PS50011">
    <property type="entry name" value="PROTEIN_KINASE_DOM"/>
    <property type="match status" value="1"/>
</dbReference>
<dbReference type="PANTHER" id="PTHR43289">
    <property type="entry name" value="MITOGEN-ACTIVATED PROTEIN KINASE KINASE KINASE 20-RELATED"/>
    <property type="match status" value="1"/>
</dbReference>
<evidence type="ECO:0000259" key="7">
    <source>
        <dbReference type="PROSITE" id="PS50011"/>
    </source>
</evidence>
<dbReference type="PROSITE" id="PS00109">
    <property type="entry name" value="PROTEIN_KINASE_TYR"/>
    <property type="match status" value="1"/>
</dbReference>
<feature type="transmembrane region" description="Helical" evidence="6">
    <location>
        <begin position="295"/>
        <end position="314"/>
    </location>
</feature>
<evidence type="ECO:0000313" key="9">
    <source>
        <dbReference type="Proteomes" id="UP000234530"/>
    </source>
</evidence>
<keyword evidence="6" id="KW-0812">Transmembrane</keyword>
<reference evidence="8 9" key="1">
    <citation type="journal article" date="2013" name="Antonie Van Leeuwenhoek">
        <title>Paracoccus zhejiangensis sp. nov., isolated from activated sludge in wastewater-treatment system.</title>
        <authorList>
            <person name="Wu Z.G."/>
            <person name="Zhang D.F."/>
            <person name="Liu Y.L."/>
            <person name="Wang F."/>
            <person name="Jiang X."/>
            <person name="Li C."/>
            <person name="Li S.P."/>
            <person name="Hong Q."/>
            <person name="Li W.J."/>
        </authorList>
    </citation>
    <scope>NUCLEOTIDE SEQUENCE [LARGE SCALE GENOMIC DNA]</scope>
    <source>
        <strain evidence="8 9">J6</strain>
        <plasmid evidence="9">Plasmid ppz01</plasmid>
    </source>
</reference>
<evidence type="ECO:0000256" key="6">
    <source>
        <dbReference type="SAM" id="Phobius"/>
    </source>
</evidence>
<dbReference type="InterPro" id="IPR000719">
    <property type="entry name" value="Prot_kinase_dom"/>
</dbReference>
<keyword evidence="9" id="KW-1185">Reference proteome</keyword>
<dbReference type="PANTHER" id="PTHR43289:SF6">
    <property type="entry name" value="SERINE_THREONINE-PROTEIN KINASE NEKL-3"/>
    <property type="match status" value="1"/>
</dbReference>
<dbReference type="Proteomes" id="UP000234530">
    <property type="component" value="Plasmid pPZ01"/>
</dbReference>
<keyword evidence="6" id="KW-0472">Membrane</keyword>
<dbReference type="InterPro" id="IPR008266">
    <property type="entry name" value="Tyr_kinase_AS"/>
</dbReference>
<sequence>MKDTMHSDIFSPGQVLNNTYEIIRVIGRGGTGEVYLARNQVVERDVAIKALNTRFSGNSDYVELIKREEQMRDIINDAVVRYSECSRSDAGHVFLVMDYIDGPSLNQVMLEQRLDDRSLMIVAHRVLEGLVATHSRGIVHRDLSPDNIILRSGRPDRATIIDFGIAKDTAAGARTIVGNEFAGKYEYAAPEQLDGKSDFRADLYGLGALLLAAARQAVPEVGMNPGEVVRYKRNPLDTSDLKPPLKDLIDWLAAPDPAQRPQSAAEALARLDGWLKPGTQPTRINPKAPQRKTRLPLILGALALLLAGAGGWLWSSGALAPALPEAAPYRLNASLAADGTGSLSGNAPDAETATALRAAFAEVTGATAPEDALTLARGMPGPTWPDNMADLMTLASALTQWDLAVSDTSARISGLAPDAATREAFKATLEGWQPESGMSVQTDLAAGPETLSWATLQPQLDQIATCGPLTAPEDQPTEFGLRDRITVTGDLASADDAKTIQTALAPLIGDRELRVEGTVLNPDLCEIRSVLPAAAASGGMSLWVGRGDTGEAVLNGVFRTGQNPVVDVQFPATVTGASLWVMAVDNTGKVFHVLPNINQPESLVDDLGEVDSGVRRVRVLWSIDEVKEDTKRIGIRVTDGNYGKSEIIAILSKTPLFDLRRPRDESVGSVAEALAETLKGREDQIIGVASRIIDARP</sequence>
<keyword evidence="8" id="KW-0723">Serine/threonine-protein kinase</keyword>
<keyword evidence="4 5" id="KW-0067">ATP-binding</keyword>
<evidence type="ECO:0000313" key="8">
    <source>
        <dbReference type="EMBL" id="AUH66517.1"/>
    </source>
</evidence>
<evidence type="ECO:0000256" key="1">
    <source>
        <dbReference type="ARBA" id="ARBA00022679"/>
    </source>
</evidence>
<feature type="binding site" evidence="5">
    <location>
        <position position="49"/>
    </location>
    <ligand>
        <name>ATP</name>
        <dbReference type="ChEBI" id="CHEBI:30616"/>
    </ligand>
</feature>
<evidence type="ECO:0000256" key="5">
    <source>
        <dbReference type="PROSITE-ProRule" id="PRU10141"/>
    </source>
</evidence>
<dbReference type="GO" id="GO:0005524">
    <property type="term" value="F:ATP binding"/>
    <property type="evidence" value="ECO:0007669"/>
    <property type="project" value="UniProtKB-UniRule"/>
</dbReference>
<evidence type="ECO:0000256" key="3">
    <source>
        <dbReference type="ARBA" id="ARBA00022777"/>
    </source>
</evidence>
<gene>
    <name evidence="8" type="ORF">CX676_19595</name>
</gene>
<dbReference type="Gene3D" id="3.30.200.20">
    <property type="entry name" value="Phosphorylase Kinase, domain 1"/>
    <property type="match status" value="1"/>
</dbReference>
<name>A0A2H5F4Q4_9RHOB</name>
<organism evidence="8 9">
    <name type="scientific">Paracoccus zhejiangensis</name>
    <dbReference type="NCBI Taxonomy" id="1077935"/>
    <lineage>
        <taxon>Bacteria</taxon>
        <taxon>Pseudomonadati</taxon>
        <taxon>Pseudomonadota</taxon>
        <taxon>Alphaproteobacteria</taxon>
        <taxon>Rhodobacterales</taxon>
        <taxon>Paracoccaceae</taxon>
        <taxon>Paracoccus</taxon>
    </lineage>
</organism>
<evidence type="ECO:0000256" key="4">
    <source>
        <dbReference type="ARBA" id="ARBA00022840"/>
    </source>
</evidence>
<dbReference type="CDD" id="cd14014">
    <property type="entry name" value="STKc_PknB_like"/>
    <property type="match status" value="1"/>
</dbReference>
<dbReference type="PROSITE" id="PS00107">
    <property type="entry name" value="PROTEIN_KINASE_ATP"/>
    <property type="match status" value="1"/>
</dbReference>